<dbReference type="InterPro" id="IPR012337">
    <property type="entry name" value="RNaseH-like_sf"/>
</dbReference>
<evidence type="ECO:0000313" key="1">
    <source>
        <dbReference type="Proteomes" id="UP000046395"/>
    </source>
</evidence>
<protein>
    <submittedName>
        <fullName evidence="2">DUF4371 domain-containing protein</fullName>
    </submittedName>
</protein>
<organism evidence="1 2">
    <name type="scientific">Trichuris muris</name>
    <name type="common">Mouse whipworm</name>
    <dbReference type="NCBI Taxonomy" id="70415"/>
    <lineage>
        <taxon>Eukaryota</taxon>
        <taxon>Metazoa</taxon>
        <taxon>Ecdysozoa</taxon>
        <taxon>Nematoda</taxon>
        <taxon>Enoplea</taxon>
        <taxon>Dorylaimia</taxon>
        <taxon>Trichinellida</taxon>
        <taxon>Trichuridae</taxon>
        <taxon>Trichuris</taxon>
    </lineage>
</organism>
<proteinExistence type="predicted"/>
<sequence>MSESKRKCRQYSSDYLKYGFVPSRSNRQLPMCLICEKVLSNEAMKPSRLLDHLTRLHPDKAHRDLLYFQSLREKLNKQLKLKNMCPSTSEVEDSDGLRASYNISLLIAKTGKAHIIGEELLLPVISEVVKTVLHKPAADIVKKIHLSNDTVQRRIDEMGKNVEDVLCNILRRTQFSLQLDESILPGNEALLLAYARFIHNDNLVQDLLFARELETDTKGESMFFVLKILLAEKEIPLTNIISVATDGAPSMLGNQRGFLAYLKQAVPNVMTVHCVIHRQHLVAKHLSSRLHCSLQHAVAAINKIKINSLNVRLFRKLCDENDEEYNRLLFHSEVRWLSKGNALNRLYAVFETVLKLFEEHDVLLYENLKKFQGDIAYLADLYFKFNEVNLLLQGDNLNSVKTKGVISAFITRLQMFEGNLAQGVFHQFPNLCEMKGSGKIRDQDVDVYCDHLNMLCQELRVRFEDILCMEIPSWVIDPFSCAENAAVDIQEELIELQTNEELKLTFKNGCQAFWLQPQIPNLYPRLWTVVKKLLIAFPSSYLVERGFSVVTDLLSKKRSRLQIAKRGDLRLRLTSFQPNIQKLISFRQ</sequence>
<keyword evidence="1" id="KW-1185">Reference proteome</keyword>
<dbReference type="WBParaSite" id="TMUE_2000009150.1">
    <property type="protein sequence ID" value="TMUE_2000009150.1"/>
    <property type="gene ID" value="WBGene00286248"/>
</dbReference>
<dbReference type="PANTHER" id="PTHR45913">
    <property type="entry name" value="EPM2A-INTERACTING PROTEIN 1"/>
    <property type="match status" value="1"/>
</dbReference>
<dbReference type="SUPFAM" id="SSF53098">
    <property type="entry name" value="Ribonuclease H-like"/>
    <property type="match status" value="1"/>
</dbReference>
<dbReference type="PANTHER" id="PTHR45913:SF22">
    <property type="entry name" value="SCAN BOX DOMAIN-CONTAINING PROTEIN"/>
    <property type="match status" value="1"/>
</dbReference>
<name>A0A5S6QPJ2_TRIMR</name>
<reference evidence="2" key="1">
    <citation type="submission" date="2019-12" db="UniProtKB">
        <authorList>
            <consortium name="WormBaseParasite"/>
        </authorList>
    </citation>
    <scope>IDENTIFICATION</scope>
</reference>
<dbReference type="AlphaFoldDB" id="A0A5S6QPJ2"/>
<accession>A0A5S6QPJ2</accession>
<dbReference type="Proteomes" id="UP000046395">
    <property type="component" value="Unassembled WGS sequence"/>
</dbReference>
<dbReference type="STRING" id="70415.A0A5S6QPJ2"/>
<evidence type="ECO:0000313" key="2">
    <source>
        <dbReference type="WBParaSite" id="TMUE_2000009150.1"/>
    </source>
</evidence>